<proteinExistence type="inferred from homology"/>
<dbReference type="Gene3D" id="1.10.287.1120">
    <property type="entry name" value="Bipartite methylase S protein"/>
    <property type="match status" value="1"/>
</dbReference>
<comment type="similarity">
    <text evidence="1">Belongs to the type-I restriction system S methylase family.</text>
</comment>
<dbReference type="CDD" id="cd17292">
    <property type="entry name" value="RMtype1_S_LlaA17I_TRD2-CR2_like"/>
    <property type="match status" value="1"/>
</dbReference>
<dbReference type="SUPFAM" id="SSF116734">
    <property type="entry name" value="DNA methylase specificity domain"/>
    <property type="match status" value="2"/>
</dbReference>
<dbReference type="EMBL" id="AP008971">
    <property type="protein sequence ID" value="BAG07496.1"/>
    <property type="molecule type" value="Genomic_DNA"/>
</dbReference>
<keyword evidence="3" id="KW-0238">DNA-binding</keyword>
<keyword evidence="4" id="KW-0175">Coiled coil</keyword>
<dbReference type="STRING" id="334413.FMG_0078"/>
<dbReference type="InterPro" id="IPR052021">
    <property type="entry name" value="Type-I_RS_S_subunit"/>
</dbReference>
<dbReference type="REBASE" id="17251">
    <property type="entry name" value="S.Fma29328ORF76P"/>
</dbReference>
<protein>
    <submittedName>
        <fullName evidence="6">Type I restriction-modification enzyme specificity subunit</fullName>
    </submittedName>
</protein>
<evidence type="ECO:0000313" key="7">
    <source>
        <dbReference type="Proteomes" id="UP000001319"/>
    </source>
</evidence>
<dbReference type="Gene3D" id="3.90.220.20">
    <property type="entry name" value="DNA methylase specificity domains"/>
    <property type="match status" value="2"/>
</dbReference>
<dbReference type="Proteomes" id="UP000001319">
    <property type="component" value="Chromosome"/>
</dbReference>
<reference evidence="6 7" key="1">
    <citation type="journal article" date="2008" name="DNA Res.">
        <title>Complete genome sequence of Finegoldia magna, an anaerobic opportunistic pathogen.</title>
        <authorList>
            <person name="Goto T."/>
            <person name="Yamashita A."/>
            <person name="Hirakawa H."/>
            <person name="Matsutani M."/>
            <person name="Todo K."/>
            <person name="Ohshima K."/>
            <person name="Toh H."/>
            <person name="Miyamoto K."/>
            <person name="Kuhara S."/>
            <person name="Hattori M."/>
            <person name="Shimizu T."/>
            <person name="Akimoto S."/>
        </authorList>
    </citation>
    <scope>NUCLEOTIDE SEQUENCE [LARGE SCALE GENOMIC DNA]</scope>
    <source>
        <strain evidence="7">ATCC 29328 / DSM 20472 / WAL 2508</strain>
    </source>
</reference>
<evidence type="ECO:0000256" key="3">
    <source>
        <dbReference type="ARBA" id="ARBA00023125"/>
    </source>
</evidence>
<dbReference type="GO" id="GO:0009307">
    <property type="term" value="P:DNA restriction-modification system"/>
    <property type="evidence" value="ECO:0007669"/>
    <property type="project" value="UniProtKB-KW"/>
</dbReference>
<dbReference type="InterPro" id="IPR000055">
    <property type="entry name" value="Restrct_endonuc_typeI_TRD"/>
</dbReference>
<dbReference type="PANTHER" id="PTHR30408:SF12">
    <property type="entry name" value="TYPE I RESTRICTION ENZYME MJAVIII SPECIFICITY SUBUNIT"/>
    <property type="match status" value="1"/>
</dbReference>
<dbReference type="Pfam" id="PF01420">
    <property type="entry name" value="Methylase_S"/>
    <property type="match status" value="2"/>
</dbReference>
<evidence type="ECO:0000256" key="1">
    <source>
        <dbReference type="ARBA" id="ARBA00010923"/>
    </source>
</evidence>
<dbReference type="HOGENOM" id="CLU_021095_0_1_9"/>
<dbReference type="eggNOG" id="COG0732">
    <property type="taxonomic scope" value="Bacteria"/>
</dbReference>
<dbReference type="PANTHER" id="PTHR30408">
    <property type="entry name" value="TYPE-1 RESTRICTION ENZYME ECOKI SPECIFICITY PROTEIN"/>
    <property type="match status" value="1"/>
</dbReference>
<dbReference type="KEGG" id="fma:FMG_0078"/>
<dbReference type="RefSeq" id="WP_012290158.1">
    <property type="nucleotide sequence ID" value="NC_010376.1"/>
</dbReference>
<sequence length="375" mass="43013">MSDYPKDWEEVKLVDIPIQIKKGDLITKKEIANGKIPVIAGGKSPAYYCNRYNREGTTITVSASGANAGYVNLFYGQIFASDCSTIEEDRSYCIEYIYYLMAKEQENIYKLQTGGAQPHVHPKDIKKLEIIYSRNIEEQKSIAETLMTFDRHIENLEKLIEKKKMIRDGAVEDLMTGKTRLDGFDGEWEKLLLGDIFKINMCKRVFSYQTVKNGKIPFFKIGTFGKKADAYISEELFNQYKHLYPYPSKGDSLISASGSIGKIVVYNGENSYYQDSNIVWLKTNLNIVDKSFLYFYLRTFPWKITEGTTIKRLYNNIILETEINLPTDIKEQQAIASILTSMDEEIENLEKEKAKIEKIKAGAMDDLLTGRVRLI</sequence>
<accession>B0RZN7</accession>
<dbReference type="GO" id="GO:0003677">
    <property type="term" value="F:DNA binding"/>
    <property type="evidence" value="ECO:0007669"/>
    <property type="project" value="UniProtKB-KW"/>
</dbReference>
<name>B0RZN7_FINM2</name>
<keyword evidence="7" id="KW-1185">Reference proteome</keyword>
<gene>
    <name evidence="6" type="ordered locus">FMG_0078</name>
</gene>
<feature type="domain" description="Type I restriction modification DNA specificity" evidence="5">
    <location>
        <begin position="187"/>
        <end position="358"/>
    </location>
</feature>
<evidence type="ECO:0000259" key="5">
    <source>
        <dbReference type="Pfam" id="PF01420"/>
    </source>
</evidence>
<evidence type="ECO:0000313" key="6">
    <source>
        <dbReference type="EMBL" id="BAG07496.1"/>
    </source>
</evidence>
<dbReference type="InterPro" id="IPR044946">
    <property type="entry name" value="Restrct_endonuc_typeI_TRD_sf"/>
</dbReference>
<evidence type="ECO:0000256" key="2">
    <source>
        <dbReference type="ARBA" id="ARBA00022747"/>
    </source>
</evidence>
<organism evidence="6 7">
    <name type="scientific">Finegoldia magna (strain ATCC 29328 / DSM 20472 / WAL 2508)</name>
    <name type="common">Peptostreptococcus magnus</name>
    <dbReference type="NCBI Taxonomy" id="334413"/>
    <lineage>
        <taxon>Bacteria</taxon>
        <taxon>Bacillati</taxon>
        <taxon>Bacillota</taxon>
        <taxon>Tissierellia</taxon>
        <taxon>Tissierellales</taxon>
        <taxon>Peptoniphilaceae</taxon>
        <taxon>Finegoldia</taxon>
    </lineage>
</organism>
<dbReference type="AlphaFoldDB" id="B0RZN7"/>
<dbReference type="CDD" id="cd17291">
    <property type="entry name" value="RMtype1_S_MgeORF438P-TRD-CR_like"/>
    <property type="match status" value="1"/>
</dbReference>
<keyword evidence="2" id="KW-0680">Restriction system</keyword>
<evidence type="ECO:0000256" key="4">
    <source>
        <dbReference type="SAM" id="Coils"/>
    </source>
</evidence>
<feature type="coiled-coil region" evidence="4">
    <location>
        <begin position="339"/>
        <end position="366"/>
    </location>
</feature>
<feature type="domain" description="Type I restriction modification DNA specificity" evidence="5">
    <location>
        <begin position="5"/>
        <end position="161"/>
    </location>
</feature>